<reference evidence="1 2" key="1">
    <citation type="journal article" date="2015" name="Genome Announc.">
        <title>Complete Genome Sequence of Microcystis aeruginosa NIES-2549, a Bloom-Forming Cyanobacterium from Lake Kasumigaura, Japan.</title>
        <authorList>
            <person name="Yamaguchi H."/>
            <person name="Suzuki S."/>
            <person name="Tanabe Y."/>
            <person name="Osana Y."/>
            <person name="Shimura Y."/>
            <person name="Ishida K."/>
            <person name="Kawachi M."/>
        </authorList>
    </citation>
    <scope>NUCLEOTIDE SEQUENCE [LARGE SCALE GENOMIC DNA]</scope>
    <source>
        <strain evidence="1 2">NIES-2549</strain>
    </source>
</reference>
<evidence type="ECO:0000313" key="1">
    <source>
        <dbReference type="EMBL" id="AKE63694.1"/>
    </source>
</evidence>
<accession>A0A0F6U3F4</accession>
<evidence type="ECO:0000313" key="2">
    <source>
        <dbReference type="Proteomes" id="UP000034103"/>
    </source>
</evidence>
<dbReference type="EC" id="3.1.3.1" evidence="1"/>
<gene>
    <name evidence="1" type="ORF">MYAER_1338</name>
</gene>
<keyword evidence="1" id="KW-0378">Hydrolase</keyword>
<sequence length="39" mass="4166">MSKRVINFAQVLISAFTINNSGQIAMADSDDKAVVISLP</sequence>
<name>A0A0F6U3F4_MICAE</name>
<dbReference type="HOGENOM" id="CLU_3312694_0_0_3"/>
<organism evidence="1 2">
    <name type="scientific">Microcystis aeruginosa NIES-2549</name>
    <dbReference type="NCBI Taxonomy" id="1641812"/>
    <lineage>
        <taxon>Bacteria</taxon>
        <taxon>Bacillati</taxon>
        <taxon>Cyanobacteriota</taxon>
        <taxon>Cyanophyceae</taxon>
        <taxon>Oscillatoriophycideae</taxon>
        <taxon>Chroococcales</taxon>
        <taxon>Microcystaceae</taxon>
        <taxon>Microcystis</taxon>
    </lineage>
</organism>
<dbReference type="Proteomes" id="UP000034103">
    <property type="component" value="Chromosome"/>
</dbReference>
<dbReference type="AlphaFoldDB" id="A0A0F6U3F4"/>
<protein>
    <submittedName>
        <fullName evidence="1">Alkaline phosphatase</fullName>
        <ecNumber evidence="1">3.1.3.1</ecNumber>
    </submittedName>
</protein>
<dbReference type="GO" id="GO:0004035">
    <property type="term" value="F:alkaline phosphatase activity"/>
    <property type="evidence" value="ECO:0007669"/>
    <property type="project" value="UniProtKB-EC"/>
</dbReference>
<dbReference type="EMBL" id="CP011304">
    <property type="protein sequence ID" value="AKE63694.1"/>
    <property type="molecule type" value="Genomic_DNA"/>
</dbReference>
<proteinExistence type="predicted"/>
<dbReference type="PATRIC" id="fig|1641812.3.peg.1382"/>